<dbReference type="EC" id="3.6.4.12" evidence="5"/>
<organism evidence="5 6">
    <name type="scientific">Nonomuraea angiospora</name>
    <dbReference type="NCBI Taxonomy" id="46172"/>
    <lineage>
        <taxon>Bacteria</taxon>
        <taxon>Bacillati</taxon>
        <taxon>Actinomycetota</taxon>
        <taxon>Actinomycetes</taxon>
        <taxon>Streptosporangiales</taxon>
        <taxon>Streptosporangiaceae</taxon>
        <taxon>Nonomuraea</taxon>
    </lineage>
</organism>
<dbReference type="Proteomes" id="UP000633509">
    <property type="component" value="Unassembled WGS sequence"/>
</dbReference>
<dbReference type="GO" id="GO:0003678">
    <property type="term" value="F:DNA helicase activity"/>
    <property type="evidence" value="ECO:0007669"/>
    <property type="project" value="UniProtKB-EC"/>
</dbReference>
<dbReference type="InterPro" id="IPR038726">
    <property type="entry name" value="PDDEXK_AddAB-type"/>
</dbReference>
<dbReference type="InterPro" id="IPR011604">
    <property type="entry name" value="PDDEXK-like_dom_sf"/>
</dbReference>
<protein>
    <submittedName>
        <fullName evidence="5">DNA helicase-2/ATP-dependent DNA helicase PcrA</fullName>
        <ecNumber evidence="5">3.6.4.12</ecNumber>
    </submittedName>
</protein>
<dbReference type="Pfam" id="PF12705">
    <property type="entry name" value="PDDEXK_1"/>
    <property type="match status" value="1"/>
</dbReference>
<keyword evidence="2 5" id="KW-0547">Nucleotide-binding</keyword>
<accession>A0ABR9M1K2</accession>
<keyword evidence="3" id="KW-0234">DNA repair</keyword>
<evidence type="ECO:0000259" key="4">
    <source>
        <dbReference type="Pfam" id="PF12705"/>
    </source>
</evidence>
<keyword evidence="1" id="KW-0227">DNA damage</keyword>
<keyword evidence="6" id="KW-1185">Reference proteome</keyword>
<proteinExistence type="predicted"/>
<dbReference type="GO" id="GO:0016787">
    <property type="term" value="F:hydrolase activity"/>
    <property type="evidence" value="ECO:0007669"/>
    <property type="project" value="UniProtKB-KW"/>
</dbReference>
<keyword evidence="2 5" id="KW-0067">ATP-binding</keyword>
<evidence type="ECO:0000313" key="6">
    <source>
        <dbReference type="Proteomes" id="UP000633509"/>
    </source>
</evidence>
<evidence type="ECO:0000256" key="1">
    <source>
        <dbReference type="ARBA" id="ARBA00022763"/>
    </source>
</evidence>
<keyword evidence="5" id="KW-0378">Hydrolase</keyword>
<evidence type="ECO:0000313" key="5">
    <source>
        <dbReference type="EMBL" id="MBE1586777.1"/>
    </source>
</evidence>
<reference evidence="5 6" key="1">
    <citation type="submission" date="2020-10" db="EMBL/GenBank/DDBJ databases">
        <title>Sequencing the genomes of 1000 actinobacteria strains.</title>
        <authorList>
            <person name="Klenk H.-P."/>
        </authorList>
    </citation>
    <scope>NUCLEOTIDE SEQUENCE [LARGE SCALE GENOMIC DNA]</scope>
    <source>
        <strain evidence="5 6">DSM 43173</strain>
    </source>
</reference>
<comment type="caution">
    <text evidence="5">The sequence shown here is derived from an EMBL/GenBank/DDBJ whole genome shotgun (WGS) entry which is preliminary data.</text>
</comment>
<sequence length="287" mass="32297">MEGLANLPGTLPWVVSGVRADAPRLEPRARHETPNVTLSFSELKYLFECPYQFKLRFLYGFNPPLHEALGYGKGLHDALAEIHKRAINGDLASQAEAEDLVTRHLHTPYAYPELKATLHRAAVVAVQRYLREHETDLERTLHSEKQIQVHVAPGIIVDGRIDLVRRLDTHELAIVDFKSTARAQDEDVTRDQLHVYAVGYEELTGERADLIEVLNLDVEGKTIREEVEDPLLIGVRARIKEAGDSLRDNNLPRLSVWSGQCDTCDVAELCRDVPMTARRARRAATGC</sequence>
<evidence type="ECO:0000256" key="2">
    <source>
        <dbReference type="ARBA" id="ARBA00022806"/>
    </source>
</evidence>
<keyword evidence="2 5" id="KW-0347">Helicase</keyword>
<evidence type="ECO:0000256" key="3">
    <source>
        <dbReference type="ARBA" id="ARBA00023204"/>
    </source>
</evidence>
<feature type="domain" description="PD-(D/E)XK endonuclease-like" evidence="4">
    <location>
        <begin position="37"/>
        <end position="271"/>
    </location>
</feature>
<gene>
    <name evidence="5" type="ORF">H4W80_005035</name>
</gene>
<dbReference type="Gene3D" id="3.90.320.10">
    <property type="match status" value="1"/>
</dbReference>
<name>A0ABR9M1K2_9ACTN</name>
<dbReference type="EMBL" id="JADBEK010000001">
    <property type="protein sequence ID" value="MBE1586777.1"/>
    <property type="molecule type" value="Genomic_DNA"/>
</dbReference>